<keyword evidence="3" id="KW-1185">Reference proteome</keyword>
<evidence type="ECO:0000313" key="2">
    <source>
        <dbReference type="EMBL" id="AEI11857.1"/>
    </source>
</evidence>
<dbReference type="KEGG" id="cga:Celgi_1338"/>
<organism evidence="2 3">
    <name type="scientific">Cellulomonas gilvus (strain ATCC 13127 / NRRL B-14078)</name>
    <name type="common">Cellvibrio gilvus</name>
    <dbReference type="NCBI Taxonomy" id="593907"/>
    <lineage>
        <taxon>Bacteria</taxon>
        <taxon>Bacillati</taxon>
        <taxon>Actinomycetota</taxon>
        <taxon>Actinomycetes</taxon>
        <taxon>Micrococcales</taxon>
        <taxon>Cellulomonadaceae</taxon>
        <taxon>Cellulomonas</taxon>
    </lineage>
</organism>
<feature type="region of interest" description="Disordered" evidence="1">
    <location>
        <begin position="131"/>
        <end position="154"/>
    </location>
</feature>
<accession>F8A302</accession>
<reference evidence="3" key="1">
    <citation type="submission" date="2011-04" db="EMBL/GenBank/DDBJ databases">
        <title>Complete sequence of Cellvibrio gilvus ATCC 13127.</title>
        <authorList>
            <person name="Lucas S."/>
            <person name="Han J."/>
            <person name="Lapidus A."/>
            <person name="Cheng J.-F."/>
            <person name="Goodwin L."/>
            <person name="Pitluck S."/>
            <person name="Peters L."/>
            <person name="Munk A."/>
            <person name="Detter J.C."/>
            <person name="Han C."/>
            <person name="Tapia R."/>
            <person name="Land M."/>
            <person name="Hauser L."/>
            <person name="Kyrpides N."/>
            <person name="Ivanova N."/>
            <person name="Ovchinnikova G."/>
            <person name="Pagani I."/>
            <person name="Mead D."/>
            <person name="Brumm P."/>
            <person name="Woyke T."/>
        </authorList>
    </citation>
    <scope>NUCLEOTIDE SEQUENCE [LARGE SCALE GENOMIC DNA]</scope>
    <source>
        <strain evidence="3">ATCC 13127 / NRRL B-14078</strain>
    </source>
</reference>
<dbReference type="Proteomes" id="UP000000485">
    <property type="component" value="Chromosome"/>
</dbReference>
<dbReference type="EMBL" id="CP002665">
    <property type="protein sequence ID" value="AEI11857.1"/>
    <property type="molecule type" value="Genomic_DNA"/>
</dbReference>
<dbReference type="AlphaFoldDB" id="F8A302"/>
<sequence>MVETSWWTYVQELIGDDSPAEAAARAGFDKSAFTRWKKGANADPAFVVRLVRAYGGSVLEGLVAAGTITNREAGLMGRAPSPRIALQAAPDDLLLSEVQRRMGRADLSWPRDSSAAIEYDDGELGHLITLNPAASDADADHDPDAEVEAQQSEP</sequence>
<evidence type="ECO:0000256" key="1">
    <source>
        <dbReference type="SAM" id="MobiDB-lite"/>
    </source>
</evidence>
<gene>
    <name evidence="2" type="ordered locus">Celgi_1338</name>
</gene>
<dbReference type="HOGENOM" id="CLU_1701084_0_0_11"/>
<name>F8A302_CELGA</name>
<evidence type="ECO:0000313" key="3">
    <source>
        <dbReference type="Proteomes" id="UP000000485"/>
    </source>
</evidence>
<proteinExistence type="predicted"/>
<dbReference type="STRING" id="593907.Celgi_1338"/>
<protein>
    <submittedName>
        <fullName evidence="2">Uncharacterized protein</fullName>
    </submittedName>
</protein>